<reference evidence="8 9" key="1">
    <citation type="submission" date="2015-06" db="EMBL/GenBank/DDBJ databases">
        <title>Genome sequence of the organohalide-respiring Dehalogenimonas alkenigignens type strain (IP3-3T).</title>
        <authorList>
            <person name="Key T.A."/>
            <person name="Richmond D.P."/>
            <person name="Bowman K.S."/>
            <person name="Cho Y.-J."/>
            <person name="Chun J."/>
            <person name="da Costa M.S."/>
            <person name="Rainey F.A."/>
            <person name="Moe W.M."/>
        </authorList>
    </citation>
    <scope>NUCLEOTIDE SEQUENCE [LARGE SCALE GENOMIC DNA]</scope>
    <source>
        <strain evidence="8 9">IP3-3</strain>
    </source>
</reference>
<sequence length="67" mass="8162">MTEVRPEYNESFEGMLKRFNRKVQLDGVIREARRRSRFEKPLTRRKRKETATRRAAIKAARRVTTRR</sequence>
<gene>
    <name evidence="5" type="primary">rpsU</name>
    <name evidence="8" type="ORF">DEALK_16630</name>
</gene>
<dbReference type="NCBIfam" id="TIGR00030">
    <property type="entry name" value="S21p"/>
    <property type="match status" value="1"/>
</dbReference>
<dbReference type="GO" id="GO:1990904">
    <property type="term" value="C:ribonucleoprotein complex"/>
    <property type="evidence" value="ECO:0007669"/>
    <property type="project" value="UniProtKB-KW"/>
</dbReference>
<dbReference type="PATRIC" id="fig|1217799.6.peg.1712"/>
<evidence type="ECO:0000256" key="1">
    <source>
        <dbReference type="ARBA" id="ARBA00006640"/>
    </source>
</evidence>
<feature type="region of interest" description="Disordered" evidence="7">
    <location>
        <begin position="39"/>
        <end position="67"/>
    </location>
</feature>
<comment type="similarity">
    <text evidence="1 5 6">Belongs to the bacterial ribosomal protein bS21 family.</text>
</comment>
<feature type="compositionally biased region" description="Basic residues" evidence="7">
    <location>
        <begin position="39"/>
        <end position="48"/>
    </location>
</feature>
<dbReference type="Pfam" id="PF01165">
    <property type="entry name" value="Ribosomal_S21"/>
    <property type="match status" value="1"/>
</dbReference>
<keyword evidence="3 5" id="KW-0687">Ribonucleoprotein</keyword>
<evidence type="ECO:0000256" key="5">
    <source>
        <dbReference type="HAMAP-Rule" id="MF_00358"/>
    </source>
</evidence>
<name>A0A0W0GJS4_9CHLR</name>
<keyword evidence="9" id="KW-1185">Reference proteome</keyword>
<dbReference type="EMBL" id="LFDV01000002">
    <property type="protein sequence ID" value="KTB48816.1"/>
    <property type="molecule type" value="Genomic_DNA"/>
</dbReference>
<dbReference type="GO" id="GO:0003735">
    <property type="term" value="F:structural constituent of ribosome"/>
    <property type="evidence" value="ECO:0007669"/>
    <property type="project" value="InterPro"/>
</dbReference>
<organism evidence="8 9">
    <name type="scientific">Dehalogenimonas alkenigignens</name>
    <dbReference type="NCBI Taxonomy" id="1217799"/>
    <lineage>
        <taxon>Bacteria</taxon>
        <taxon>Bacillati</taxon>
        <taxon>Chloroflexota</taxon>
        <taxon>Dehalococcoidia</taxon>
        <taxon>Dehalococcoidales</taxon>
        <taxon>Dehalococcoidaceae</taxon>
        <taxon>Dehalogenimonas</taxon>
    </lineage>
</organism>
<protein>
    <recommendedName>
        <fullName evidence="4 5">Small ribosomal subunit protein bS21</fullName>
    </recommendedName>
</protein>
<dbReference type="GO" id="GO:0005840">
    <property type="term" value="C:ribosome"/>
    <property type="evidence" value="ECO:0007669"/>
    <property type="project" value="UniProtKB-KW"/>
</dbReference>
<keyword evidence="2 5" id="KW-0689">Ribosomal protein</keyword>
<evidence type="ECO:0000256" key="2">
    <source>
        <dbReference type="ARBA" id="ARBA00022980"/>
    </source>
</evidence>
<feature type="compositionally biased region" description="Basic residues" evidence="7">
    <location>
        <begin position="55"/>
        <end position="67"/>
    </location>
</feature>
<dbReference type="Gene3D" id="1.20.5.1150">
    <property type="entry name" value="Ribosomal protein S8"/>
    <property type="match status" value="1"/>
</dbReference>
<dbReference type="InterPro" id="IPR001911">
    <property type="entry name" value="Ribosomal_bS21"/>
</dbReference>
<accession>A0A0W0GJS4</accession>
<dbReference type="Proteomes" id="UP000053947">
    <property type="component" value="Unassembled WGS sequence"/>
</dbReference>
<dbReference type="STRING" id="1217799.DEALK_16630"/>
<proteinExistence type="inferred from homology"/>
<evidence type="ECO:0000313" key="9">
    <source>
        <dbReference type="Proteomes" id="UP000053947"/>
    </source>
</evidence>
<dbReference type="GO" id="GO:0006412">
    <property type="term" value="P:translation"/>
    <property type="evidence" value="ECO:0007669"/>
    <property type="project" value="UniProtKB-UniRule"/>
</dbReference>
<comment type="caution">
    <text evidence="8">The sequence shown here is derived from an EMBL/GenBank/DDBJ whole genome shotgun (WGS) entry which is preliminary data.</text>
</comment>
<evidence type="ECO:0000256" key="6">
    <source>
        <dbReference type="RuleBase" id="RU000667"/>
    </source>
</evidence>
<evidence type="ECO:0000256" key="3">
    <source>
        <dbReference type="ARBA" id="ARBA00023274"/>
    </source>
</evidence>
<dbReference type="AlphaFoldDB" id="A0A0W0GJS4"/>
<dbReference type="PRINTS" id="PR00976">
    <property type="entry name" value="RIBOSOMALS21"/>
</dbReference>
<evidence type="ECO:0000256" key="7">
    <source>
        <dbReference type="SAM" id="MobiDB-lite"/>
    </source>
</evidence>
<evidence type="ECO:0000313" key="8">
    <source>
        <dbReference type="EMBL" id="KTB48816.1"/>
    </source>
</evidence>
<dbReference type="RefSeq" id="WP_058439745.1">
    <property type="nucleotide sequence ID" value="NZ_KQ758903.1"/>
</dbReference>
<dbReference type="OrthoDB" id="9799244at2"/>
<evidence type="ECO:0000256" key="4">
    <source>
        <dbReference type="ARBA" id="ARBA00035135"/>
    </source>
</evidence>
<dbReference type="HAMAP" id="MF_00358">
    <property type="entry name" value="Ribosomal_bS21"/>
    <property type="match status" value="1"/>
</dbReference>
<dbReference type="InterPro" id="IPR038380">
    <property type="entry name" value="Ribosomal_bS21_sf"/>
</dbReference>